<sequence length="227" mass="25426">SARRLRGGSILLELESREAANWLNSSFTRDIFVQKFLPGAVIKGRNLQVIAEGVPISLNPDSEQSLTEIAEKSGLDEFSITKARWIKPLQRRSPQQKNAHIILTFSSKEAANKAIRQGLNIEGKRVFARKLLPEPPRCLKCHSLTGSHFAAKCPSNHDTCGTCGEEHRTSDCFVTDPAERFCANCKTKGHAAWERSCPAFTALFDKLVKRNPEAKYRFFPTEDPATW</sequence>
<keyword evidence="2" id="KW-1185">Reference proteome</keyword>
<dbReference type="EMBL" id="MU268733">
    <property type="protein sequence ID" value="KAH7903837.1"/>
    <property type="molecule type" value="Genomic_DNA"/>
</dbReference>
<accession>A0ACB7ZSJ9</accession>
<name>A0ACB7ZSJ9_9AGAM</name>
<protein>
    <submittedName>
        <fullName evidence="1">Uncharacterized protein</fullName>
    </submittedName>
</protein>
<evidence type="ECO:0000313" key="1">
    <source>
        <dbReference type="EMBL" id="KAH7903837.1"/>
    </source>
</evidence>
<gene>
    <name evidence="1" type="ORF">BJ138DRAFT_971929</name>
</gene>
<dbReference type="Proteomes" id="UP000790377">
    <property type="component" value="Unassembled WGS sequence"/>
</dbReference>
<comment type="caution">
    <text evidence="1">The sequence shown here is derived from an EMBL/GenBank/DDBJ whole genome shotgun (WGS) entry which is preliminary data.</text>
</comment>
<feature type="non-terminal residue" evidence="1">
    <location>
        <position position="227"/>
    </location>
</feature>
<organism evidence="1 2">
    <name type="scientific">Hygrophoropsis aurantiaca</name>
    <dbReference type="NCBI Taxonomy" id="72124"/>
    <lineage>
        <taxon>Eukaryota</taxon>
        <taxon>Fungi</taxon>
        <taxon>Dikarya</taxon>
        <taxon>Basidiomycota</taxon>
        <taxon>Agaricomycotina</taxon>
        <taxon>Agaricomycetes</taxon>
        <taxon>Agaricomycetidae</taxon>
        <taxon>Boletales</taxon>
        <taxon>Coniophorineae</taxon>
        <taxon>Hygrophoropsidaceae</taxon>
        <taxon>Hygrophoropsis</taxon>
    </lineage>
</organism>
<feature type="non-terminal residue" evidence="1">
    <location>
        <position position="1"/>
    </location>
</feature>
<reference evidence="1" key="1">
    <citation type="journal article" date="2021" name="New Phytol.">
        <title>Evolutionary innovations through gain and loss of genes in the ectomycorrhizal Boletales.</title>
        <authorList>
            <person name="Wu G."/>
            <person name="Miyauchi S."/>
            <person name="Morin E."/>
            <person name="Kuo A."/>
            <person name="Drula E."/>
            <person name="Varga T."/>
            <person name="Kohler A."/>
            <person name="Feng B."/>
            <person name="Cao Y."/>
            <person name="Lipzen A."/>
            <person name="Daum C."/>
            <person name="Hundley H."/>
            <person name="Pangilinan J."/>
            <person name="Johnson J."/>
            <person name="Barry K."/>
            <person name="LaButti K."/>
            <person name="Ng V."/>
            <person name="Ahrendt S."/>
            <person name="Min B."/>
            <person name="Choi I.G."/>
            <person name="Park H."/>
            <person name="Plett J.M."/>
            <person name="Magnuson J."/>
            <person name="Spatafora J.W."/>
            <person name="Nagy L.G."/>
            <person name="Henrissat B."/>
            <person name="Grigoriev I.V."/>
            <person name="Yang Z.L."/>
            <person name="Xu J."/>
            <person name="Martin F.M."/>
        </authorList>
    </citation>
    <scope>NUCLEOTIDE SEQUENCE</scope>
    <source>
        <strain evidence="1">ATCC 28755</strain>
    </source>
</reference>
<proteinExistence type="predicted"/>
<evidence type="ECO:0000313" key="2">
    <source>
        <dbReference type="Proteomes" id="UP000790377"/>
    </source>
</evidence>